<dbReference type="CDD" id="cd08422">
    <property type="entry name" value="PBP2_CrgA_like"/>
    <property type="match status" value="1"/>
</dbReference>
<dbReference type="PANTHER" id="PTHR30537">
    <property type="entry name" value="HTH-TYPE TRANSCRIPTIONAL REGULATOR"/>
    <property type="match status" value="1"/>
</dbReference>
<gene>
    <name evidence="3" type="ORF">GCM10010985_59700</name>
</gene>
<comment type="caution">
    <text evidence="3">The sequence shown here is derived from an EMBL/GenBank/DDBJ whole genome shotgun (WGS) entry which is preliminary data.</text>
</comment>
<dbReference type="SUPFAM" id="SSF53850">
    <property type="entry name" value="Periplasmic binding protein-like II"/>
    <property type="match status" value="1"/>
</dbReference>
<comment type="similarity">
    <text evidence="1">Belongs to the LysR transcriptional regulatory family.</text>
</comment>
<dbReference type="Pfam" id="PF03466">
    <property type="entry name" value="LysR_substrate"/>
    <property type="match status" value="1"/>
</dbReference>
<evidence type="ECO:0000313" key="3">
    <source>
        <dbReference type="EMBL" id="GGD97006.1"/>
    </source>
</evidence>
<dbReference type="Gene3D" id="3.40.190.290">
    <property type="match status" value="1"/>
</dbReference>
<sequence length="210" mass="22943">MSGVLRLVAHTTVLMNRYASLVPSFKLAFPNIRIDVTLTERPVDLAAEGYDVAIVLPFMLLTDTAVTRRLESIPLVLVASPGYLASHPELSEPAHLVQHSFVAMSPSVRKPVLTFRVSGEAYVVQLKHDISSNSAVFNREMVTNGFGIGVLPSVLVEDEIRMGRLVRLLAGYELVDATTDVRIAYSARALLPAKVRAFAEHAVRFSSQSA</sequence>
<dbReference type="InterPro" id="IPR005119">
    <property type="entry name" value="LysR_subst-bd"/>
</dbReference>
<evidence type="ECO:0000313" key="4">
    <source>
        <dbReference type="Proteomes" id="UP000597138"/>
    </source>
</evidence>
<organism evidence="3 4">
    <name type="scientific">Caballeronia grimmiae</name>
    <dbReference type="NCBI Taxonomy" id="1071679"/>
    <lineage>
        <taxon>Bacteria</taxon>
        <taxon>Pseudomonadati</taxon>
        <taxon>Pseudomonadota</taxon>
        <taxon>Betaproteobacteria</taxon>
        <taxon>Burkholderiales</taxon>
        <taxon>Burkholderiaceae</taxon>
        <taxon>Caballeronia</taxon>
    </lineage>
</organism>
<reference evidence="4" key="1">
    <citation type="journal article" date="2019" name="Int. J. Syst. Evol. Microbiol.">
        <title>The Global Catalogue of Microorganisms (GCM) 10K type strain sequencing project: providing services to taxonomists for standard genome sequencing and annotation.</title>
        <authorList>
            <consortium name="The Broad Institute Genomics Platform"/>
            <consortium name="The Broad Institute Genome Sequencing Center for Infectious Disease"/>
            <person name="Wu L."/>
            <person name="Ma J."/>
        </authorList>
    </citation>
    <scope>NUCLEOTIDE SEQUENCE [LARGE SCALE GENOMIC DNA]</scope>
    <source>
        <strain evidence="4">CGMCC 1.11013</strain>
    </source>
</reference>
<proteinExistence type="inferred from homology"/>
<accession>A0ABQ1S9R0</accession>
<dbReference type="InterPro" id="IPR058163">
    <property type="entry name" value="LysR-type_TF_proteobact-type"/>
</dbReference>
<keyword evidence="4" id="KW-1185">Reference proteome</keyword>
<dbReference type="PANTHER" id="PTHR30537:SF35">
    <property type="entry name" value="TRANSCRIPTIONAL REGULATORY PROTEIN"/>
    <property type="match status" value="1"/>
</dbReference>
<dbReference type="Proteomes" id="UP000597138">
    <property type="component" value="Unassembled WGS sequence"/>
</dbReference>
<evidence type="ECO:0000256" key="1">
    <source>
        <dbReference type="ARBA" id="ARBA00009437"/>
    </source>
</evidence>
<evidence type="ECO:0000259" key="2">
    <source>
        <dbReference type="Pfam" id="PF03466"/>
    </source>
</evidence>
<protein>
    <recommendedName>
        <fullName evidence="2">LysR substrate-binding domain-containing protein</fullName>
    </recommendedName>
</protein>
<dbReference type="EMBL" id="BMEG01000018">
    <property type="protein sequence ID" value="GGD97006.1"/>
    <property type="molecule type" value="Genomic_DNA"/>
</dbReference>
<feature type="domain" description="LysR substrate-binding" evidence="2">
    <location>
        <begin position="2"/>
        <end position="203"/>
    </location>
</feature>
<name>A0ABQ1S9R0_9BURK</name>